<comment type="caution">
    <text evidence="1">The sequence shown here is derived from an EMBL/GenBank/DDBJ whole genome shotgun (WGS) entry which is preliminary data.</text>
</comment>
<dbReference type="RefSeq" id="WP_151576573.1">
    <property type="nucleotide sequence ID" value="NZ_WBWX01000003.1"/>
</dbReference>
<accession>A0A6I0DRJ0</accession>
<dbReference type="AlphaFoldDB" id="A0A6I0DRJ0"/>
<proteinExistence type="predicted"/>
<evidence type="ECO:0000313" key="2">
    <source>
        <dbReference type="Proteomes" id="UP000441102"/>
    </source>
</evidence>
<name>A0A6I0DRJ0_BRUAN</name>
<protein>
    <submittedName>
        <fullName evidence="1">Winged helix-turn-helix domain-containing protein</fullName>
    </submittedName>
</protein>
<reference evidence="1 2" key="1">
    <citation type="submission" date="2019-09" db="EMBL/GenBank/DDBJ databases">
        <title>Taxonomic organization of the family Brucellaceae based on a phylogenomic approach.</title>
        <authorList>
            <person name="Leclercq S."/>
            <person name="Cloeckaert A."/>
            <person name="Zygmunt M.S."/>
        </authorList>
    </citation>
    <scope>NUCLEOTIDE SEQUENCE [LARGE SCALE GENOMIC DNA]</scope>
    <source>
        <strain evidence="1 2">CCUG 34461</strain>
    </source>
</reference>
<gene>
    <name evidence="1" type="ORF">F9L06_11605</name>
</gene>
<evidence type="ECO:0000313" key="1">
    <source>
        <dbReference type="EMBL" id="KAB2799224.1"/>
    </source>
</evidence>
<sequence length="78" mass="8857">MPEKLFMTDAELAKAIGLPTDEFKATAIVLQRSGFPVPDPVFNNRRYWPAVKAYLDRRYGLGGQTEKLTNPDGQENWD</sequence>
<dbReference type="Proteomes" id="UP000441102">
    <property type="component" value="Unassembled WGS sequence"/>
</dbReference>
<dbReference type="EMBL" id="WBWX01000003">
    <property type="protein sequence ID" value="KAB2799224.1"/>
    <property type="molecule type" value="Genomic_DNA"/>
</dbReference>
<organism evidence="1 2">
    <name type="scientific">Brucella anthropi</name>
    <name type="common">Ochrobactrum anthropi</name>
    <dbReference type="NCBI Taxonomy" id="529"/>
    <lineage>
        <taxon>Bacteria</taxon>
        <taxon>Pseudomonadati</taxon>
        <taxon>Pseudomonadota</taxon>
        <taxon>Alphaproteobacteria</taxon>
        <taxon>Hyphomicrobiales</taxon>
        <taxon>Brucellaceae</taxon>
        <taxon>Brucella/Ochrobactrum group</taxon>
        <taxon>Brucella</taxon>
    </lineage>
</organism>